<gene>
    <name evidence="11" type="ORF">M0811_07447</name>
</gene>
<dbReference type="PROSITE" id="PS01054">
    <property type="entry name" value="TRANSALDOLASE_1"/>
    <property type="match status" value="1"/>
</dbReference>
<dbReference type="HAMAP" id="MF_00492">
    <property type="entry name" value="Transaldolase_1"/>
    <property type="match status" value="1"/>
</dbReference>
<evidence type="ECO:0000256" key="10">
    <source>
        <dbReference type="RuleBase" id="RU000501"/>
    </source>
</evidence>
<dbReference type="GO" id="GO:0004801">
    <property type="term" value="F:transaldolase activity"/>
    <property type="evidence" value="ECO:0007669"/>
    <property type="project" value="UniProtKB-EC"/>
</dbReference>
<dbReference type="InterPro" id="IPR004730">
    <property type="entry name" value="Transaldolase_1"/>
</dbReference>
<keyword evidence="12" id="KW-1185">Reference proteome</keyword>
<evidence type="ECO:0000256" key="4">
    <source>
        <dbReference type="ARBA" id="ARBA00013151"/>
    </source>
</evidence>
<dbReference type="Proteomes" id="UP001149090">
    <property type="component" value="Unassembled WGS sequence"/>
</dbReference>
<dbReference type="GO" id="GO:0005737">
    <property type="term" value="C:cytoplasm"/>
    <property type="evidence" value="ECO:0007669"/>
    <property type="project" value="UniProtKB-SubCell"/>
</dbReference>
<comment type="catalytic activity">
    <reaction evidence="10">
        <text>D-sedoheptulose 7-phosphate + D-glyceraldehyde 3-phosphate = D-erythrose 4-phosphate + beta-D-fructose 6-phosphate</text>
        <dbReference type="Rhea" id="RHEA:17053"/>
        <dbReference type="ChEBI" id="CHEBI:16897"/>
        <dbReference type="ChEBI" id="CHEBI:57483"/>
        <dbReference type="ChEBI" id="CHEBI:57634"/>
        <dbReference type="ChEBI" id="CHEBI:59776"/>
        <dbReference type="EC" id="2.2.1.2"/>
    </reaction>
</comment>
<comment type="function">
    <text evidence="10">Catalyzes the rate-limiting step of the non-oxidative phase in the pentose phosphate pathway. Catalyzes the reversible conversion of sedheptulose-7-phosphate and D-glyceraldehyde 3-phosphate into erythrose-4-phosphate and beta-D-fructose 6-phosphate.</text>
</comment>
<comment type="caution">
    <text evidence="11">The sequence shown here is derived from an EMBL/GenBank/DDBJ whole genome shotgun (WGS) entry which is preliminary data.</text>
</comment>
<dbReference type="OrthoDB" id="2015515at2759"/>
<proteinExistence type="inferred from homology"/>
<dbReference type="GO" id="GO:0005975">
    <property type="term" value="P:carbohydrate metabolic process"/>
    <property type="evidence" value="ECO:0007669"/>
    <property type="project" value="InterPro"/>
</dbReference>
<evidence type="ECO:0000313" key="11">
    <source>
        <dbReference type="EMBL" id="KAJ5075477.1"/>
    </source>
</evidence>
<dbReference type="Gene3D" id="3.20.20.70">
    <property type="entry name" value="Aldolase class I"/>
    <property type="match status" value="1"/>
</dbReference>
<evidence type="ECO:0000256" key="7">
    <source>
        <dbReference type="ARBA" id="ARBA00022679"/>
    </source>
</evidence>
<organism evidence="11 12">
    <name type="scientific">Anaeramoeba ignava</name>
    <name type="common">Anaerobic marine amoeba</name>
    <dbReference type="NCBI Taxonomy" id="1746090"/>
    <lineage>
        <taxon>Eukaryota</taxon>
        <taxon>Metamonada</taxon>
        <taxon>Anaeramoebidae</taxon>
        <taxon>Anaeramoeba</taxon>
    </lineage>
</organism>
<dbReference type="InterPro" id="IPR013785">
    <property type="entry name" value="Aldolase_TIM"/>
</dbReference>
<dbReference type="EMBL" id="JAPDFW010000065">
    <property type="protein sequence ID" value="KAJ5075477.1"/>
    <property type="molecule type" value="Genomic_DNA"/>
</dbReference>
<reference evidence="11" key="1">
    <citation type="submission" date="2022-10" db="EMBL/GenBank/DDBJ databases">
        <title>Novel sulphate-reducing endosymbionts in the free-living metamonad Anaeramoeba.</title>
        <authorList>
            <person name="Jerlstrom-Hultqvist J."/>
            <person name="Cepicka I."/>
            <person name="Gallot-Lavallee L."/>
            <person name="Salas-Leiva D."/>
            <person name="Curtis B.A."/>
            <person name="Zahonova K."/>
            <person name="Pipaliya S."/>
            <person name="Dacks J."/>
            <person name="Roger A.J."/>
        </authorList>
    </citation>
    <scope>NUCLEOTIDE SEQUENCE</scope>
    <source>
        <strain evidence="11">BMAN</strain>
    </source>
</reference>
<dbReference type="PANTHER" id="PTHR10683:SF18">
    <property type="entry name" value="TRANSALDOLASE"/>
    <property type="match status" value="1"/>
</dbReference>
<dbReference type="InterPro" id="IPR001585">
    <property type="entry name" value="TAL/FSA"/>
</dbReference>
<evidence type="ECO:0000256" key="5">
    <source>
        <dbReference type="ARBA" id="ARBA00018292"/>
    </source>
</evidence>
<keyword evidence="9" id="KW-0704">Schiff base</keyword>
<keyword evidence="7 10" id="KW-0808">Transferase</keyword>
<dbReference type="SUPFAM" id="SSF51569">
    <property type="entry name" value="Aldolase"/>
    <property type="match status" value="1"/>
</dbReference>
<evidence type="ECO:0000256" key="6">
    <source>
        <dbReference type="ARBA" id="ARBA00022490"/>
    </source>
</evidence>
<evidence type="ECO:0000256" key="2">
    <source>
        <dbReference type="ARBA" id="ARBA00004857"/>
    </source>
</evidence>
<dbReference type="InterPro" id="IPR018225">
    <property type="entry name" value="Transaldolase_AS"/>
</dbReference>
<name>A0A9Q0RCT5_ANAIG</name>
<evidence type="ECO:0000313" key="12">
    <source>
        <dbReference type="Proteomes" id="UP001149090"/>
    </source>
</evidence>
<dbReference type="EC" id="2.2.1.2" evidence="4 10"/>
<accession>A0A9Q0RCT5</accession>
<dbReference type="PANTHER" id="PTHR10683">
    <property type="entry name" value="TRANSALDOLASE"/>
    <property type="match status" value="1"/>
</dbReference>
<dbReference type="FunFam" id="3.20.20.70:FF:000002">
    <property type="entry name" value="Transaldolase"/>
    <property type="match status" value="1"/>
</dbReference>
<dbReference type="GO" id="GO:0009052">
    <property type="term" value="P:pentose-phosphate shunt, non-oxidative branch"/>
    <property type="evidence" value="ECO:0007669"/>
    <property type="project" value="TreeGrafter"/>
</dbReference>
<keyword evidence="6" id="KW-0963">Cytoplasm</keyword>
<dbReference type="NCBIfam" id="TIGR00874">
    <property type="entry name" value="talAB"/>
    <property type="match status" value="1"/>
</dbReference>
<comment type="pathway">
    <text evidence="2 10">Carbohydrate degradation; pentose phosphate pathway; D-glyceraldehyde 3-phosphate and beta-D-fructose 6-phosphate from D-ribose 5-phosphate and D-xylulose 5-phosphate (non-oxidative stage): step 2/3.</text>
</comment>
<evidence type="ECO:0000256" key="1">
    <source>
        <dbReference type="ARBA" id="ARBA00004496"/>
    </source>
</evidence>
<keyword evidence="8 10" id="KW-0570">Pentose shunt</keyword>
<evidence type="ECO:0000256" key="9">
    <source>
        <dbReference type="ARBA" id="ARBA00023270"/>
    </source>
</evidence>
<sequence length="322" mass="36714">MISVLDQLKKFTTVVADTGDFDKISEFKPQDSTTNPTLILLASKIEKYKKLILDAIDYAKKNAQNESDILELAMEKVAVNFGLEILKIIPGRVSTEIDARMSFDTEATIKKAKKLIKLYEEAGIKKERILLKIATTWEGINAAEQLEKEGIHTNLTLLFNIGQAIRCAEAGVTLISPFVGRIRDWYYKKEQRTTEFEPNQDPGVRSVTDIFNYFKKFGYSTEIMGASFRNIGEIIQLAGCDLLTISPGLLAELKNNFDTIEKKLDIEKTKQMDIKKVEMNEKTFREMLEKDQMATEKLEEGIRVFSQNTVDLENMIKELMKN</sequence>
<protein>
    <recommendedName>
        <fullName evidence="5 10">Transaldolase</fullName>
        <ecNumber evidence="4 10">2.2.1.2</ecNumber>
    </recommendedName>
</protein>
<comment type="similarity">
    <text evidence="3">Belongs to the transaldolase family. Type 1 subfamily.</text>
</comment>
<dbReference type="PROSITE" id="PS00958">
    <property type="entry name" value="TRANSALDOLASE_2"/>
    <property type="match status" value="1"/>
</dbReference>
<dbReference type="OMA" id="THAEFLW"/>
<evidence type="ECO:0000256" key="3">
    <source>
        <dbReference type="ARBA" id="ARBA00008012"/>
    </source>
</evidence>
<evidence type="ECO:0000256" key="8">
    <source>
        <dbReference type="ARBA" id="ARBA00023126"/>
    </source>
</evidence>
<dbReference type="Pfam" id="PF00923">
    <property type="entry name" value="TAL_FSA"/>
    <property type="match status" value="1"/>
</dbReference>
<dbReference type="CDD" id="cd00957">
    <property type="entry name" value="Transaldolase_TalAB"/>
    <property type="match status" value="1"/>
</dbReference>
<dbReference type="AlphaFoldDB" id="A0A9Q0RCT5"/>
<comment type="subcellular location">
    <subcellularLocation>
        <location evidence="1">Cytoplasm</location>
    </subcellularLocation>
</comment>